<dbReference type="EMBL" id="JAYMGO010000009">
    <property type="protein sequence ID" value="KAL1268592.1"/>
    <property type="molecule type" value="Genomic_DNA"/>
</dbReference>
<reference evidence="1 2" key="1">
    <citation type="submission" date="2023-09" db="EMBL/GenBank/DDBJ databases">
        <authorList>
            <person name="Wang M."/>
        </authorList>
    </citation>
    <scope>NUCLEOTIDE SEQUENCE [LARGE SCALE GENOMIC DNA]</scope>
    <source>
        <strain evidence="1">GT-2023</strain>
        <tissue evidence="1">Liver</tissue>
    </source>
</reference>
<evidence type="ECO:0000313" key="1">
    <source>
        <dbReference type="EMBL" id="KAL1268592.1"/>
    </source>
</evidence>
<dbReference type="Gene3D" id="2.170.270.10">
    <property type="entry name" value="SET domain"/>
    <property type="match status" value="1"/>
</dbReference>
<dbReference type="Proteomes" id="UP001558613">
    <property type="component" value="Unassembled WGS sequence"/>
</dbReference>
<keyword evidence="2" id="KW-1185">Reference proteome</keyword>
<dbReference type="SUPFAM" id="SSF82199">
    <property type="entry name" value="SET domain"/>
    <property type="match status" value="1"/>
</dbReference>
<name>A0ABR3MVD3_9TELE</name>
<dbReference type="InterPro" id="IPR046341">
    <property type="entry name" value="SET_dom_sf"/>
</dbReference>
<evidence type="ECO:0000313" key="2">
    <source>
        <dbReference type="Proteomes" id="UP001558613"/>
    </source>
</evidence>
<protein>
    <submittedName>
        <fullName evidence="1">Uncharacterized protein</fullName>
    </submittedName>
</protein>
<sequence length="80" mass="9551">MALITSLQEETRIQSVFNHGDFVVEYRGELIDAAEAEHRRKLYHNASSIFMFDFMWKWKTWCEYQHKQNALKSVVRSGHC</sequence>
<organism evidence="1 2">
    <name type="scientific">Cirrhinus molitorella</name>
    <name type="common">mud carp</name>
    <dbReference type="NCBI Taxonomy" id="172907"/>
    <lineage>
        <taxon>Eukaryota</taxon>
        <taxon>Metazoa</taxon>
        <taxon>Chordata</taxon>
        <taxon>Craniata</taxon>
        <taxon>Vertebrata</taxon>
        <taxon>Euteleostomi</taxon>
        <taxon>Actinopterygii</taxon>
        <taxon>Neopterygii</taxon>
        <taxon>Teleostei</taxon>
        <taxon>Ostariophysi</taxon>
        <taxon>Cypriniformes</taxon>
        <taxon>Cyprinidae</taxon>
        <taxon>Labeoninae</taxon>
        <taxon>Labeonini</taxon>
        <taxon>Cirrhinus</taxon>
    </lineage>
</organism>
<accession>A0ABR3MVD3</accession>
<gene>
    <name evidence="1" type="ORF">QQF64_033955</name>
</gene>
<comment type="caution">
    <text evidence="1">The sequence shown here is derived from an EMBL/GenBank/DDBJ whole genome shotgun (WGS) entry which is preliminary data.</text>
</comment>
<proteinExistence type="predicted"/>